<proteinExistence type="predicted"/>
<reference evidence="3 4" key="1">
    <citation type="submission" date="2016-10" db="EMBL/GenBank/DDBJ databases">
        <title>Rodentibacter gen. nov. and new species.</title>
        <authorList>
            <person name="Christensen H."/>
        </authorList>
    </citation>
    <scope>NUCLEOTIDE SEQUENCE [LARGE SCALE GENOMIC DNA]</scope>
    <source>
        <strain evidence="1 3">H1983213011</strain>
        <strain evidence="2 4">H1987082031</strain>
    </source>
</reference>
<dbReference type="EMBL" id="MLHK01000065">
    <property type="protein sequence ID" value="OOF43796.1"/>
    <property type="molecule type" value="Genomic_DNA"/>
</dbReference>
<evidence type="ECO:0000313" key="4">
    <source>
        <dbReference type="Proteomes" id="UP000189161"/>
    </source>
</evidence>
<keyword evidence="4" id="KW-1185">Reference proteome</keyword>
<dbReference type="AlphaFoldDB" id="A0A1V3ITF5"/>
<evidence type="ECO:0000313" key="3">
    <source>
        <dbReference type="Proteomes" id="UP000188728"/>
    </source>
</evidence>
<accession>A0A1V3ITF5</accession>
<dbReference type="EMBL" id="MLHL01000102">
    <property type="protein sequence ID" value="OOF45224.1"/>
    <property type="molecule type" value="Genomic_DNA"/>
</dbReference>
<dbReference type="RefSeq" id="WP_165688486.1">
    <property type="nucleotide sequence ID" value="NZ_MLHK01000065.1"/>
</dbReference>
<gene>
    <name evidence="1" type="ORF">BKK51_10785</name>
    <name evidence="2" type="ORF">BKK52_12765</name>
</gene>
<organism evidence="2 4">
    <name type="scientific">Rodentibacter trehalosifermentans</name>
    <dbReference type="NCBI Taxonomy" id="1908263"/>
    <lineage>
        <taxon>Bacteria</taxon>
        <taxon>Pseudomonadati</taxon>
        <taxon>Pseudomonadota</taxon>
        <taxon>Gammaproteobacteria</taxon>
        <taxon>Pasteurellales</taxon>
        <taxon>Pasteurellaceae</taxon>
        <taxon>Rodentibacter</taxon>
    </lineage>
</organism>
<sequence>MQKTIRKLSQNQKVIKFLKDNSNKKFTAREIAENITQLYEQEYELKRKPFSSHNDFISQVVSEIGRNKDYLIKASIQLQDKPRPRVFWYDSEEIKVPGKELVNKFSEKDLYPLLIEFLNNEFGLFCLRINEKTSSNLKGLNGNKWLHPDIVAMQVLDKEWDSAVQDCAKASSGQNVKLWSFEVKKELTSSNVRESFFQAVSNSSWANEGYLVATSIPDNILNELRILSSLHGIGVILLAEKDISESDILLPAKQKIEVDWQSVNRIVKENKDFKEYIDYISVYYRTGKIFKNNWNK</sequence>
<evidence type="ECO:0000313" key="2">
    <source>
        <dbReference type="EMBL" id="OOF45224.1"/>
    </source>
</evidence>
<dbReference type="Proteomes" id="UP000189161">
    <property type="component" value="Unassembled WGS sequence"/>
</dbReference>
<evidence type="ECO:0000313" key="1">
    <source>
        <dbReference type="EMBL" id="OOF43796.1"/>
    </source>
</evidence>
<dbReference type="Proteomes" id="UP000188728">
    <property type="component" value="Unassembled WGS sequence"/>
</dbReference>
<comment type="caution">
    <text evidence="2">The sequence shown here is derived from an EMBL/GenBank/DDBJ whole genome shotgun (WGS) entry which is preliminary data.</text>
</comment>
<name>A0A1V3ITF5_9PAST</name>
<accession>A0A1V3INT8</accession>
<protein>
    <submittedName>
        <fullName evidence="2">HrgA protein</fullName>
    </submittedName>
</protein>